<accession>A0AAV2CUD8</accession>
<dbReference type="AlphaFoldDB" id="A0AAV2CUD8"/>
<proteinExistence type="predicted"/>
<evidence type="ECO:0000313" key="3">
    <source>
        <dbReference type="Proteomes" id="UP001497516"/>
    </source>
</evidence>
<dbReference type="Proteomes" id="UP001497516">
    <property type="component" value="Chromosome 10"/>
</dbReference>
<feature type="region of interest" description="Disordered" evidence="1">
    <location>
        <begin position="1"/>
        <end position="26"/>
    </location>
</feature>
<organism evidence="2 3">
    <name type="scientific">Linum trigynum</name>
    <dbReference type="NCBI Taxonomy" id="586398"/>
    <lineage>
        <taxon>Eukaryota</taxon>
        <taxon>Viridiplantae</taxon>
        <taxon>Streptophyta</taxon>
        <taxon>Embryophyta</taxon>
        <taxon>Tracheophyta</taxon>
        <taxon>Spermatophyta</taxon>
        <taxon>Magnoliopsida</taxon>
        <taxon>eudicotyledons</taxon>
        <taxon>Gunneridae</taxon>
        <taxon>Pentapetalae</taxon>
        <taxon>rosids</taxon>
        <taxon>fabids</taxon>
        <taxon>Malpighiales</taxon>
        <taxon>Linaceae</taxon>
        <taxon>Linum</taxon>
    </lineage>
</organism>
<reference evidence="2 3" key="1">
    <citation type="submission" date="2024-04" db="EMBL/GenBank/DDBJ databases">
        <authorList>
            <person name="Fracassetti M."/>
        </authorList>
    </citation>
    <scope>NUCLEOTIDE SEQUENCE [LARGE SCALE GENOMIC DNA]</scope>
</reference>
<feature type="region of interest" description="Disordered" evidence="1">
    <location>
        <begin position="60"/>
        <end position="106"/>
    </location>
</feature>
<name>A0AAV2CUD8_9ROSI</name>
<gene>
    <name evidence="2" type="ORF">LTRI10_LOCUS7212</name>
</gene>
<keyword evidence="3" id="KW-1185">Reference proteome</keyword>
<evidence type="ECO:0000256" key="1">
    <source>
        <dbReference type="SAM" id="MobiDB-lite"/>
    </source>
</evidence>
<sequence>MAELGDADSGSSSVEPGHRMTHRRKLLLLEESEDELPFLKPSTHPMPEPKKAVKLVGMGVEGGGKKEDTPHAGRRKLRKAMLPAEKTKSRTSGQKVGKARRGKKEELRIEDANLVDVPIHLGALLTHTMRSLSPSLVDNDAAAGSSDEEAEQCFEIKRRTKGKEPADIARTNHGRVGMVVAAFEAGMTLNPVGEGSSETVPKD</sequence>
<evidence type="ECO:0000313" key="2">
    <source>
        <dbReference type="EMBL" id="CAL1359741.1"/>
    </source>
</evidence>
<protein>
    <submittedName>
        <fullName evidence="2">Uncharacterized protein</fullName>
    </submittedName>
</protein>
<dbReference type="EMBL" id="OZ034814">
    <property type="protein sequence ID" value="CAL1359741.1"/>
    <property type="molecule type" value="Genomic_DNA"/>
</dbReference>